<keyword evidence="3" id="KW-1185">Reference proteome</keyword>
<accession>A0A329RBR7</accession>
<proteinExistence type="predicted"/>
<protein>
    <submittedName>
        <fullName evidence="2">Uncharacterized protein</fullName>
    </submittedName>
</protein>
<sequence>LGDYDLSQCLVGVAAEQAAQGAGEAGCAADFEETAVALPIRQSSLSVTSEEPATRAEICVCIVGHGGEAGVDVGAGYGGVIGQVTAAGRGVRGGRGGCTARQAASTASAKDEVDGSEFGDDVNMNVDGTSGQKFGSCRGGRGQAAVVPESPQPGSATPTGATASTTTPTRTPPIML</sequence>
<dbReference type="OrthoDB" id="10403451at2759"/>
<dbReference type="VEuPathDB" id="FungiDB:PC110_g21463"/>
<reference evidence="2 3" key="1">
    <citation type="submission" date="2018-01" db="EMBL/GenBank/DDBJ databases">
        <title>Draft genome of the strawberry crown rot pathogen Phytophthora cactorum.</title>
        <authorList>
            <person name="Armitage A.D."/>
            <person name="Lysoe E."/>
            <person name="Nellist C.F."/>
            <person name="Harrison R.J."/>
            <person name="Brurberg M.B."/>
        </authorList>
    </citation>
    <scope>NUCLEOTIDE SEQUENCE [LARGE SCALE GENOMIC DNA]</scope>
    <source>
        <strain evidence="2 3">10300</strain>
    </source>
</reference>
<dbReference type="EMBL" id="MJFZ01001431">
    <property type="protein sequence ID" value="RAW22095.1"/>
    <property type="molecule type" value="Genomic_DNA"/>
</dbReference>
<feature type="compositionally biased region" description="Low complexity" evidence="1">
    <location>
        <begin position="153"/>
        <end position="176"/>
    </location>
</feature>
<dbReference type="AlphaFoldDB" id="A0A329RBR7"/>
<dbReference type="Proteomes" id="UP000251314">
    <property type="component" value="Unassembled WGS sequence"/>
</dbReference>
<comment type="caution">
    <text evidence="2">The sequence shown here is derived from an EMBL/GenBank/DDBJ whole genome shotgun (WGS) entry which is preliminary data.</text>
</comment>
<evidence type="ECO:0000313" key="2">
    <source>
        <dbReference type="EMBL" id="RAW22095.1"/>
    </source>
</evidence>
<evidence type="ECO:0000256" key="1">
    <source>
        <dbReference type="SAM" id="MobiDB-lite"/>
    </source>
</evidence>
<gene>
    <name evidence="2" type="ORF">PC110_g21463</name>
</gene>
<name>A0A329RBR7_9STRA</name>
<feature type="region of interest" description="Disordered" evidence="1">
    <location>
        <begin position="103"/>
        <end position="176"/>
    </location>
</feature>
<feature type="non-terminal residue" evidence="2">
    <location>
        <position position="1"/>
    </location>
</feature>
<evidence type="ECO:0000313" key="3">
    <source>
        <dbReference type="Proteomes" id="UP000251314"/>
    </source>
</evidence>
<organism evidence="2 3">
    <name type="scientific">Phytophthora cactorum</name>
    <dbReference type="NCBI Taxonomy" id="29920"/>
    <lineage>
        <taxon>Eukaryota</taxon>
        <taxon>Sar</taxon>
        <taxon>Stramenopiles</taxon>
        <taxon>Oomycota</taxon>
        <taxon>Peronosporomycetes</taxon>
        <taxon>Peronosporales</taxon>
        <taxon>Peronosporaceae</taxon>
        <taxon>Phytophthora</taxon>
    </lineage>
</organism>